<accession>A0A1V2TCS2</accession>
<dbReference type="AlphaFoldDB" id="A0A1V2TCS2"/>
<feature type="domain" description="Methyltransferase type 11" evidence="1">
    <location>
        <begin position="51"/>
        <end position="144"/>
    </location>
</feature>
<sequence>MLGDEPITRAYDINADYWISLVRSGADPYQQEITDPALLAAIGEVEGLHILDAGCGEGYLARRLETLGAAQVTGIDTCRAFVDAATAAPTQRCRFLHADVADIPLLDSSMDLVVVNRLPNGLTRPGRRYHEFARLLRPGGRLICIGQHPCFYTARSERTPADSGDAPAAEYFDGRIVQQHFSVGGQLSPAPTVQKLYSLEEYLGMITGAGFVITRIREPRPTTDQLRTDPQWSLLVQRPLFLLVEAKIM</sequence>
<dbReference type="EMBL" id="MUMY01000016">
    <property type="protein sequence ID" value="ONM47258.1"/>
    <property type="molecule type" value="Genomic_DNA"/>
</dbReference>
<dbReference type="Proteomes" id="UP000188836">
    <property type="component" value="Unassembled WGS sequence"/>
</dbReference>
<dbReference type="Gene3D" id="3.40.50.150">
    <property type="entry name" value="Vaccinia Virus protein VP39"/>
    <property type="match status" value="1"/>
</dbReference>
<dbReference type="RefSeq" id="WP_077118996.1">
    <property type="nucleotide sequence ID" value="NZ_LOKT01000002.1"/>
</dbReference>
<dbReference type="GO" id="GO:0008757">
    <property type="term" value="F:S-adenosylmethionine-dependent methyltransferase activity"/>
    <property type="evidence" value="ECO:0007669"/>
    <property type="project" value="InterPro"/>
</dbReference>
<dbReference type="InterPro" id="IPR013216">
    <property type="entry name" value="Methyltransf_11"/>
</dbReference>
<protein>
    <recommendedName>
        <fullName evidence="1">Methyltransferase type 11 domain-containing protein</fullName>
    </recommendedName>
</protein>
<dbReference type="Pfam" id="PF08241">
    <property type="entry name" value="Methyltransf_11"/>
    <property type="match status" value="1"/>
</dbReference>
<gene>
    <name evidence="2" type="ORF">B0T46_18445</name>
</gene>
<organism evidence="2 3">
    <name type="scientific">Nocardia donostiensis</name>
    <dbReference type="NCBI Taxonomy" id="1538463"/>
    <lineage>
        <taxon>Bacteria</taxon>
        <taxon>Bacillati</taxon>
        <taxon>Actinomycetota</taxon>
        <taxon>Actinomycetes</taxon>
        <taxon>Mycobacteriales</taxon>
        <taxon>Nocardiaceae</taxon>
        <taxon>Nocardia</taxon>
    </lineage>
</organism>
<evidence type="ECO:0000313" key="3">
    <source>
        <dbReference type="Proteomes" id="UP000188836"/>
    </source>
</evidence>
<dbReference type="STRING" id="1538463.B0T36_02405"/>
<evidence type="ECO:0000259" key="1">
    <source>
        <dbReference type="Pfam" id="PF08241"/>
    </source>
</evidence>
<evidence type="ECO:0000313" key="2">
    <source>
        <dbReference type="EMBL" id="ONM47258.1"/>
    </source>
</evidence>
<dbReference type="CDD" id="cd02440">
    <property type="entry name" value="AdoMet_MTases"/>
    <property type="match status" value="1"/>
</dbReference>
<dbReference type="SUPFAM" id="SSF53335">
    <property type="entry name" value="S-adenosyl-L-methionine-dependent methyltransferases"/>
    <property type="match status" value="1"/>
</dbReference>
<comment type="caution">
    <text evidence="2">The sequence shown here is derived from an EMBL/GenBank/DDBJ whole genome shotgun (WGS) entry which is preliminary data.</text>
</comment>
<name>A0A1V2TCS2_9NOCA</name>
<reference evidence="2 3" key="1">
    <citation type="journal article" date="2016" name="Antonie Van Leeuwenhoek">
        <title>Nocardia donostiensis sp. nov., isolated from human respiratory specimens.</title>
        <authorList>
            <person name="Ercibengoa M."/>
            <person name="Bell M."/>
            <person name="Marimon J.M."/>
            <person name="Humrighouse B."/>
            <person name="Klenk H.P."/>
            <person name="Potter G."/>
            <person name="Perez-Trallero E."/>
        </authorList>
    </citation>
    <scope>NUCLEOTIDE SEQUENCE [LARGE SCALE GENOMIC DNA]</scope>
    <source>
        <strain evidence="2 3">X1655</strain>
    </source>
</reference>
<dbReference type="InterPro" id="IPR029063">
    <property type="entry name" value="SAM-dependent_MTases_sf"/>
</dbReference>
<dbReference type="PANTHER" id="PTHR43591">
    <property type="entry name" value="METHYLTRANSFERASE"/>
    <property type="match status" value="1"/>
</dbReference>
<dbReference type="PANTHER" id="PTHR43591:SF24">
    <property type="entry name" value="2-METHOXY-6-POLYPRENYL-1,4-BENZOQUINOL METHYLASE, MITOCHONDRIAL"/>
    <property type="match status" value="1"/>
</dbReference>
<proteinExistence type="predicted"/>
<keyword evidence="3" id="KW-1185">Reference proteome</keyword>